<proteinExistence type="predicted"/>
<sequence length="1016" mass="114468">MSSRNNISVPIVEETSTLHSEGPDQVLVQGSLLSIKYHLPLIESAFHKHKARVSYSAFDDLPKSDITEPPNASHWSIIMCLNSTGKGNDCVVTAKEKAATRVNVIPQLQKVLMSPTVLCEKQQKNDRSDHTVEGADTDTTSKGRWCGGPLPCYSLVKSEVSLTTKSHHRSDHQETLSRVWCHGSDGVWLASATSGAGMKPVANSFMSCKDGDWQDPILAKEQLRQAPRDSVLVPIPSSLVTLDGRSPLAWQVKVLVTSLQPAARVYIHPSGLIYEGLTPSVSQRHQKVLSMTELYQLISDLNPEQKSHFLLNDLHLAIMKVLQLAEKHLIVNGEMSDLHTPKSFQLFDVVLVFNSSFYPYIIEILPCTYSEGLSSLSSYLQEQNILEDLVTILLTREKTASYIHNALLSLGFNTFSAGMPCVHPSGPCLSAEFLSFLLDVRKEQAASQNWRRLSPNTVQACSRHAVNHLKIHLDSNSTYEYIALLIEMLLMCPSNVILNKGNFSYPHSNIPRNEENLLLGEIHAAKTSLETKFLERQPCTTDPSSLSYLSAIRTQPYLQLYPEFSPLNFEYQAWADYNTMLVYLQGLPAHCQAKAKLEYIDDGESPGSGNLSLGLGKNIIYILVEHSGQRKPTGLATYTVTIHRLMAADAFQNIHNKTGIKNGQALQVCSLKQDCSLPYLPAAECGLKEWNPDKHYDGQKMQLPLNTWDHFQEYHATLPKCQNDNAYDTGDARWMVPCYSCSDMTSCTWKDAIWYQDSCQEIALTHTQIQECFSQKQVLFIGDSTNRGIMNYITKRLNETLLEWDKTHTVRVYSGLNQGRTVFGFAYYPQFWLNADQRPPFDVAFAKLRDRSKTLVPNQWETLLVLGGVHWLTKHHLQSLQARLKRDGLRNVKIVVKGLGAGFHQPVTGIHQLSLIDQQKMYYKNKELLRYSRSQGYLTVDTFPMTMARFKDFLQGKCACHFHKVSAEHPSVLSKLLPNATYQALPFHVQYRVQGEINAAYSEMVINRICHAWGRS</sequence>
<dbReference type="AlphaFoldDB" id="A0AAV4C8P5"/>
<dbReference type="EMBL" id="BLXT01005946">
    <property type="protein sequence ID" value="GFO27706.1"/>
    <property type="molecule type" value="Genomic_DNA"/>
</dbReference>
<reference evidence="2 3" key="1">
    <citation type="journal article" date="2021" name="Elife">
        <title>Chloroplast acquisition without the gene transfer in kleptoplastic sea slugs, Plakobranchus ocellatus.</title>
        <authorList>
            <person name="Maeda T."/>
            <person name="Takahashi S."/>
            <person name="Yoshida T."/>
            <person name="Shimamura S."/>
            <person name="Takaki Y."/>
            <person name="Nagai Y."/>
            <person name="Toyoda A."/>
            <person name="Suzuki Y."/>
            <person name="Arimoto A."/>
            <person name="Ishii H."/>
            <person name="Satoh N."/>
            <person name="Nishiyama T."/>
            <person name="Hasebe M."/>
            <person name="Maruyama T."/>
            <person name="Minagawa J."/>
            <person name="Obokata J."/>
            <person name="Shigenobu S."/>
        </authorList>
    </citation>
    <scope>NUCLEOTIDE SEQUENCE [LARGE SCALE GENOMIC DNA]</scope>
</reference>
<keyword evidence="3" id="KW-1185">Reference proteome</keyword>
<dbReference type="PANTHER" id="PTHR14776:SF1">
    <property type="entry name" value="CADHERIN-LIKE AND PC-ESTERASE DOMAIN-CONTAINING PROTEIN 1"/>
    <property type="match status" value="1"/>
</dbReference>
<name>A0AAV4C8P5_9GAST</name>
<evidence type="ECO:0000313" key="2">
    <source>
        <dbReference type="EMBL" id="GFO27706.1"/>
    </source>
</evidence>
<evidence type="ECO:0000313" key="3">
    <source>
        <dbReference type="Proteomes" id="UP000735302"/>
    </source>
</evidence>
<gene>
    <name evidence="2" type="ORF">PoB_005421100</name>
</gene>
<comment type="caution">
    <text evidence="2">The sequence shown here is derived from an EMBL/GenBank/DDBJ whole genome shotgun (WGS) entry which is preliminary data.</text>
</comment>
<protein>
    <submittedName>
        <fullName evidence="2">Cadherin-like and pc-esterase domain-containing protein 1</fullName>
    </submittedName>
</protein>
<evidence type="ECO:0000259" key="1">
    <source>
        <dbReference type="Pfam" id="PF24536"/>
    </source>
</evidence>
<organism evidence="2 3">
    <name type="scientific">Plakobranchus ocellatus</name>
    <dbReference type="NCBI Taxonomy" id="259542"/>
    <lineage>
        <taxon>Eukaryota</taxon>
        <taxon>Metazoa</taxon>
        <taxon>Spiralia</taxon>
        <taxon>Lophotrochozoa</taxon>
        <taxon>Mollusca</taxon>
        <taxon>Gastropoda</taxon>
        <taxon>Heterobranchia</taxon>
        <taxon>Euthyneura</taxon>
        <taxon>Panpulmonata</taxon>
        <taxon>Sacoglossa</taxon>
        <taxon>Placobranchoidea</taxon>
        <taxon>Plakobranchidae</taxon>
        <taxon>Plakobranchus</taxon>
    </lineage>
</organism>
<feature type="domain" description="NXPE C-terminal" evidence="1">
    <location>
        <begin position="754"/>
        <end position="801"/>
    </location>
</feature>
<dbReference type="Pfam" id="PF24536">
    <property type="entry name" value="NXPE4_C"/>
    <property type="match status" value="1"/>
</dbReference>
<accession>A0AAV4C8P5</accession>
<dbReference type="PANTHER" id="PTHR14776">
    <property type="entry name" value="CADHERIN-LIKE AND PC-ESTERASE DOMAIN-CONTAINING PROTEIN 1"/>
    <property type="match status" value="1"/>
</dbReference>
<dbReference type="InterPro" id="IPR057106">
    <property type="entry name" value="NXPE4_C"/>
</dbReference>
<dbReference type="Proteomes" id="UP000735302">
    <property type="component" value="Unassembled WGS sequence"/>
</dbReference>